<keyword evidence="3" id="KW-1185">Reference proteome</keyword>
<feature type="transmembrane region" description="Helical" evidence="1">
    <location>
        <begin position="56"/>
        <end position="76"/>
    </location>
</feature>
<proteinExistence type="predicted"/>
<feature type="transmembrane region" description="Helical" evidence="1">
    <location>
        <begin position="88"/>
        <end position="105"/>
    </location>
</feature>
<organism evidence="2 3">
    <name type="scientific">Methylorubrum salsuginis</name>
    <dbReference type="NCBI Taxonomy" id="414703"/>
    <lineage>
        <taxon>Bacteria</taxon>
        <taxon>Pseudomonadati</taxon>
        <taxon>Pseudomonadota</taxon>
        <taxon>Alphaproteobacteria</taxon>
        <taxon>Hyphomicrobiales</taxon>
        <taxon>Methylobacteriaceae</taxon>
        <taxon>Methylorubrum</taxon>
    </lineage>
</organism>
<gene>
    <name evidence="2" type="ORF">SAMN04488125_101348</name>
</gene>
<dbReference type="RefSeq" id="WP_244535245.1">
    <property type="nucleotide sequence ID" value="NZ_FOSV01000001.1"/>
</dbReference>
<reference evidence="3" key="1">
    <citation type="submission" date="2016-10" db="EMBL/GenBank/DDBJ databases">
        <authorList>
            <person name="Varghese N."/>
            <person name="Submissions S."/>
        </authorList>
    </citation>
    <scope>NUCLEOTIDE SEQUENCE [LARGE SCALE GENOMIC DNA]</scope>
    <source>
        <strain evidence="3">CGMCC 1.6474</strain>
    </source>
</reference>
<keyword evidence="1" id="KW-0812">Transmembrane</keyword>
<dbReference type="Proteomes" id="UP000198804">
    <property type="component" value="Unassembled WGS sequence"/>
</dbReference>
<accession>A0A1I3YSU2</accession>
<name>A0A1I3YSU2_9HYPH</name>
<evidence type="ECO:0000313" key="2">
    <source>
        <dbReference type="EMBL" id="SFK34918.1"/>
    </source>
</evidence>
<dbReference type="EMBL" id="FOSV01000001">
    <property type="protein sequence ID" value="SFK34918.1"/>
    <property type="molecule type" value="Genomic_DNA"/>
</dbReference>
<evidence type="ECO:0000256" key="1">
    <source>
        <dbReference type="SAM" id="Phobius"/>
    </source>
</evidence>
<dbReference type="AlphaFoldDB" id="A0A1I3YSU2"/>
<evidence type="ECO:0000313" key="3">
    <source>
        <dbReference type="Proteomes" id="UP000198804"/>
    </source>
</evidence>
<sequence length="141" mass="14308">MAMQAPAILAPVTGSRLRVGPRALLLTATFLAAGAVLATYDGSAKASVEADLARVLQFMAALKLAFAACALGVSWWRLGRPAEGWRGIAYVAGPPLSVAGGLMMLSLAHPGLAAIGVHAGLAAVIAAALTDKAFFAGRRRA</sequence>
<keyword evidence="1" id="KW-0472">Membrane</keyword>
<protein>
    <submittedName>
        <fullName evidence="2">Uncharacterized protein</fullName>
    </submittedName>
</protein>
<feature type="transmembrane region" description="Helical" evidence="1">
    <location>
        <begin position="111"/>
        <end position="130"/>
    </location>
</feature>
<keyword evidence="1" id="KW-1133">Transmembrane helix</keyword>